<sequence length="61" mass="7005">ETFQLETERGKVETGICQDSRGDQQLLQGSVVTEQNVCCRHFNKSMPLEEYNPHPELSETH</sequence>
<feature type="non-terminal residue" evidence="1">
    <location>
        <position position="1"/>
    </location>
</feature>
<evidence type="ECO:0000313" key="2">
    <source>
        <dbReference type="Proteomes" id="UP001057452"/>
    </source>
</evidence>
<accession>A0ACB9XWJ8</accession>
<organism evidence="1 2">
    <name type="scientific">Chaenocephalus aceratus</name>
    <name type="common">Blackfin icefish</name>
    <name type="synonym">Chaenichthys aceratus</name>
    <dbReference type="NCBI Taxonomy" id="36190"/>
    <lineage>
        <taxon>Eukaryota</taxon>
        <taxon>Metazoa</taxon>
        <taxon>Chordata</taxon>
        <taxon>Craniata</taxon>
        <taxon>Vertebrata</taxon>
        <taxon>Euteleostomi</taxon>
        <taxon>Actinopterygii</taxon>
        <taxon>Neopterygii</taxon>
        <taxon>Teleostei</taxon>
        <taxon>Neoteleostei</taxon>
        <taxon>Acanthomorphata</taxon>
        <taxon>Eupercaria</taxon>
        <taxon>Perciformes</taxon>
        <taxon>Notothenioidei</taxon>
        <taxon>Channichthyidae</taxon>
        <taxon>Chaenocephalus</taxon>
    </lineage>
</organism>
<proteinExistence type="predicted"/>
<gene>
    <name evidence="1" type="ORF">KUCAC02_015133</name>
</gene>
<reference evidence="1" key="1">
    <citation type="submission" date="2022-05" db="EMBL/GenBank/DDBJ databases">
        <title>Chromosome-level genome of Chaenocephalus aceratus.</title>
        <authorList>
            <person name="Park H."/>
        </authorList>
    </citation>
    <scope>NUCLEOTIDE SEQUENCE</scope>
    <source>
        <strain evidence="1">KU_202001</strain>
    </source>
</reference>
<comment type="caution">
    <text evidence="1">The sequence shown here is derived from an EMBL/GenBank/DDBJ whole genome shotgun (WGS) entry which is preliminary data.</text>
</comment>
<dbReference type="EMBL" id="CM043785">
    <property type="protein sequence ID" value="KAI4832158.1"/>
    <property type="molecule type" value="Genomic_DNA"/>
</dbReference>
<keyword evidence="2" id="KW-1185">Reference proteome</keyword>
<evidence type="ECO:0000313" key="1">
    <source>
        <dbReference type="EMBL" id="KAI4832158.1"/>
    </source>
</evidence>
<name>A0ACB9XWJ8_CHAAC</name>
<protein>
    <submittedName>
        <fullName evidence="1">Uncharacterized protein</fullName>
    </submittedName>
</protein>
<dbReference type="Proteomes" id="UP001057452">
    <property type="component" value="Chromosome 1"/>
</dbReference>
<feature type="non-terminal residue" evidence="1">
    <location>
        <position position="61"/>
    </location>
</feature>